<gene>
    <name evidence="4" type="ORF">V1264_015084</name>
</gene>
<comment type="caution">
    <text evidence="4">The sequence shown here is derived from an EMBL/GenBank/DDBJ whole genome shotgun (WGS) entry which is preliminary data.</text>
</comment>
<dbReference type="EMBL" id="JBAMIC010000004">
    <property type="protein sequence ID" value="KAK7107110.1"/>
    <property type="molecule type" value="Genomic_DNA"/>
</dbReference>
<dbReference type="GO" id="GO:0019005">
    <property type="term" value="C:SCF ubiquitin ligase complex"/>
    <property type="evidence" value="ECO:0007669"/>
    <property type="project" value="TreeGrafter"/>
</dbReference>
<dbReference type="Gene3D" id="3.80.10.10">
    <property type="entry name" value="Ribonuclease Inhibitor"/>
    <property type="match status" value="1"/>
</dbReference>
<dbReference type="AlphaFoldDB" id="A0AAN9BPB6"/>
<evidence type="ECO:0000256" key="2">
    <source>
        <dbReference type="ARBA" id="ARBA00039628"/>
    </source>
</evidence>
<dbReference type="PANTHER" id="PTHR13318:SF254">
    <property type="entry name" value="PROTEIN AMN1 HOMOLOG"/>
    <property type="match status" value="1"/>
</dbReference>
<evidence type="ECO:0000313" key="4">
    <source>
        <dbReference type="EMBL" id="KAK7107110.1"/>
    </source>
</evidence>
<evidence type="ECO:0000259" key="3">
    <source>
        <dbReference type="Pfam" id="PF25372"/>
    </source>
</evidence>
<dbReference type="SUPFAM" id="SSF52047">
    <property type="entry name" value="RNI-like"/>
    <property type="match status" value="1"/>
</dbReference>
<dbReference type="InterPro" id="IPR032675">
    <property type="entry name" value="LRR_dom_sf"/>
</dbReference>
<reference evidence="4 5" key="1">
    <citation type="submission" date="2024-02" db="EMBL/GenBank/DDBJ databases">
        <title>Chromosome-scale genome assembly of the rough periwinkle Littorina saxatilis.</title>
        <authorList>
            <person name="De Jode A."/>
            <person name="Faria R."/>
            <person name="Formenti G."/>
            <person name="Sims Y."/>
            <person name="Smith T.P."/>
            <person name="Tracey A."/>
            <person name="Wood J.M.D."/>
            <person name="Zagrodzka Z.B."/>
            <person name="Johannesson K."/>
            <person name="Butlin R.K."/>
            <person name="Leder E.H."/>
        </authorList>
    </citation>
    <scope>NUCLEOTIDE SEQUENCE [LARGE SCALE GENOMIC DNA]</scope>
    <source>
        <strain evidence="4">Snail1</strain>
        <tissue evidence="4">Muscle</tissue>
    </source>
</reference>
<dbReference type="SMART" id="SM00367">
    <property type="entry name" value="LRR_CC"/>
    <property type="match status" value="6"/>
</dbReference>
<dbReference type="Proteomes" id="UP001374579">
    <property type="component" value="Unassembled WGS sequence"/>
</dbReference>
<dbReference type="InterPro" id="IPR006553">
    <property type="entry name" value="Leu-rich_rpt_Cys-con_subtyp"/>
</dbReference>
<feature type="domain" description="F-box/LRR-repeat protein 15-like leucin rich repeat" evidence="3">
    <location>
        <begin position="66"/>
        <end position="251"/>
    </location>
</feature>
<protein>
    <recommendedName>
        <fullName evidence="2">Protein AMN1 homolog</fullName>
    </recommendedName>
</protein>
<dbReference type="PANTHER" id="PTHR13318">
    <property type="entry name" value="PARTNER OF PAIRED, ISOFORM B-RELATED"/>
    <property type="match status" value="1"/>
</dbReference>
<accession>A0AAN9BPB6</accession>
<name>A0AAN9BPB6_9CAEN</name>
<evidence type="ECO:0000256" key="1">
    <source>
        <dbReference type="ARBA" id="ARBA00038257"/>
    </source>
</evidence>
<proteinExistence type="inferred from homology"/>
<dbReference type="Pfam" id="PF25372">
    <property type="entry name" value="DUF7885"/>
    <property type="match status" value="1"/>
</dbReference>
<comment type="similarity">
    <text evidence="1">Belongs to the AMN1 family.</text>
</comment>
<dbReference type="GO" id="GO:0031146">
    <property type="term" value="P:SCF-dependent proteasomal ubiquitin-dependent protein catabolic process"/>
    <property type="evidence" value="ECO:0007669"/>
    <property type="project" value="TreeGrafter"/>
</dbReference>
<dbReference type="InterPro" id="IPR057207">
    <property type="entry name" value="FBXL15_LRR"/>
</dbReference>
<evidence type="ECO:0000313" key="5">
    <source>
        <dbReference type="Proteomes" id="UP001374579"/>
    </source>
</evidence>
<keyword evidence="5" id="KW-1185">Reference proteome</keyword>
<organism evidence="4 5">
    <name type="scientific">Littorina saxatilis</name>
    <dbReference type="NCBI Taxonomy" id="31220"/>
    <lineage>
        <taxon>Eukaryota</taxon>
        <taxon>Metazoa</taxon>
        <taxon>Spiralia</taxon>
        <taxon>Lophotrochozoa</taxon>
        <taxon>Mollusca</taxon>
        <taxon>Gastropoda</taxon>
        <taxon>Caenogastropoda</taxon>
        <taxon>Littorinimorpha</taxon>
        <taxon>Littorinoidea</taxon>
        <taxon>Littorinidae</taxon>
        <taxon>Littorina</taxon>
    </lineage>
</organism>
<sequence length="264" mass="28479">MAASANDDRRVPSLFKTCTKAVVTSLAQHEEDLFVSPMPIKQACLTLMTKRGLVTDDNIVNLLSDKLRVLDLSASEVSDACLFQLSVCRNLCKLDLNSNKACNEAITSAGVSSVSRSCPHLQVLYLRRCINLTDDGVVAVSHNCPQLRELNVGGCPRLTDVSLVALGENSSRLSSFNFSKAAVTDSGVFSLVNGACSASLKEMDMSGCVQLTDEAVEGVVQLCPHIKILVFHSCPLITENARVALENLVHNGATRMKQVTFTVY</sequence>